<keyword evidence="4" id="KW-0233">DNA recombination</keyword>
<dbReference type="PANTHER" id="PTHR30349:SF41">
    <property type="entry name" value="INTEGRASE_RECOMBINASE PROTEIN MJ0367-RELATED"/>
    <property type="match status" value="1"/>
</dbReference>
<dbReference type="GO" id="GO:0006310">
    <property type="term" value="P:DNA recombination"/>
    <property type="evidence" value="ECO:0007669"/>
    <property type="project" value="UniProtKB-KW"/>
</dbReference>
<evidence type="ECO:0000256" key="2">
    <source>
        <dbReference type="ARBA" id="ARBA00022908"/>
    </source>
</evidence>
<evidence type="ECO:0000313" key="5">
    <source>
        <dbReference type="EMBL" id="ASV30967.1"/>
    </source>
</evidence>
<dbReference type="KEGG" id="marb:CJ263_12480"/>
<reference evidence="5 6" key="1">
    <citation type="submission" date="2017-08" db="EMBL/GenBank/DDBJ databases">
        <title>The complete genome sequence of Maribacter sp. B1, isolated from deep-sea sediment.</title>
        <authorList>
            <person name="Wu Y.-H."/>
            <person name="Cheng H."/>
            <person name="Xu X.-W."/>
        </authorList>
    </citation>
    <scope>NUCLEOTIDE SEQUENCE [LARGE SCALE GENOMIC DNA]</scope>
    <source>
        <strain evidence="5 6">B1</strain>
    </source>
</reference>
<dbReference type="InterPro" id="IPR050090">
    <property type="entry name" value="Tyrosine_recombinase_XerCD"/>
</dbReference>
<dbReference type="GO" id="GO:0003677">
    <property type="term" value="F:DNA binding"/>
    <property type="evidence" value="ECO:0007669"/>
    <property type="project" value="UniProtKB-UniRule"/>
</dbReference>
<dbReference type="PROSITE" id="PS51900">
    <property type="entry name" value="CB"/>
    <property type="match status" value="1"/>
</dbReference>
<keyword evidence="6" id="KW-1185">Reference proteome</keyword>
<evidence type="ECO:0000256" key="4">
    <source>
        <dbReference type="ARBA" id="ARBA00023172"/>
    </source>
</evidence>
<dbReference type="GO" id="GO:0015074">
    <property type="term" value="P:DNA integration"/>
    <property type="evidence" value="ECO:0007669"/>
    <property type="project" value="UniProtKB-KW"/>
</dbReference>
<dbReference type="InterPro" id="IPR002104">
    <property type="entry name" value="Integrase_catalytic"/>
</dbReference>
<dbReference type="PROSITE" id="PS51898">
    <property type="entry name" value="TYR_RECOMBINASE"/>
    <property type="match status" value="1"/>
</dbReference>
<dbReference type="AlphaFoldDB" id="A0A223V6Y9"/>
<dbReference type="OrthoDB" id="9806835at2"/>
<keyword evidence="2" id="KW-0229">DNA integration</keyword>
<dbReference type="CDD" id="cd00397">
    <property type="entry name" value="DNA_BRE_C"/>
    <property type="match status" value="1"/>
</dbReference>
<evidence type="ECO:0000256" key="1">
    <source>
        <dbReference type="ARBA" id="ARBA00008857"/>
    </source>
</evidence>
<gene>
    <name evidence="5" type="ORF">CJ263_12480</name>
</gene>
<dbReference type="Proteomes" id="UP000215244">
    <property type="component" value="Chromosome"/>
</dbReference>
<accession>A0A223V6Y9</accession>
<comment type="similarity">
    <text evidence="1">Belongs to the 'phage' integrase family.</text>
</comment>
<dbReference type="RefSeq" id="WP_094997581.1">
    <property type="nucleotide sequence ID" value="NZ_BMJL01000007.1"/>
</dbReference>
<name>A0A223V6Y9_9FLAO</name>
<evidence type="ECO:0000256" key="3">
    <source>
        <dbReference type="ARBA" id="ARBA00023125"/>
    </source>
</evidence>
<proteinExistence type="inferred from homology"/>
<dbReference type="SUPFAM" id="SSF56349">
    <property type="entry name" value="DNA breaking-rejoining enzymes"/>
    <property type="match status" value="1"/>
</dbReference>
<dbReference type="InterPro" id="IPR044068">
    <property type="entry name" value="CB"/>
</dbReference>
<dbReference type="InterPro" id="IPR013762">
    <property type="entry name" value="Integrase-like_cat_sf"/>
</dbReference>
<dbReference type="EMBL" id="CP022957">
    <property type="protein sequence ID" value="ASV30967.1"/>
    <property type="molecule type" value="Genomic_DNA"/>
</dbReference>
<evidence type="ECO:0000313" key="6">
    <source>
        <dbReference type="Proteomes" id="UP000215244"/>
    </source>
</evidence>
<dbReference type="InterPro" id="IPR010998">
    <property type="entry name" value="Integrase_recombinase_N"/>
</dbReference>
<dbReference type="InterPro" id="IPR011010">
    <property type="entry name" value="DNA_brk_join_enz"/>
</dbReference>
<organism evidence="5 6">
    <name type="scientific">Maribacter cobaltidurans</name>
    <dbReference type="NCBI Taxonomy" id="1178778"/>
    <lineage>
        <taxon>Bacteria</taxon>
        <taxon>Pseudomonadati</taxon>
        <taxon>Bacteroidota</taxon>
        <taxon>Flavobacteriia</taxon>
        <taxon>Flavobacteriales</taxon>
        <taxon>Flavobacteriaceae</taxon>
        <taxon>Maribacter</taxon>
    </lineage>
</organism>
<dbReference type="Gene3D" id="1.10.150.130">
    <property type="match status" value="1"/>
</dbReference>
<sequence length="426" mass="49871">MGSFFDILQSAYATAYKNGLEKKKYTEPKIYHGGDNFDLSKRWYVYFDYASPDLFDKLGNPVLVRQTPVTMSVNKNYKTKKERLFHLGIIKEVLLEMLKEGYSPYKDKLKLNSKSLEYTAEAALDYAYTLKLNELSDTSIKDYKSRYNQFKKYLNKKNLLDKSILSITKQTVNNYLQSIVKKSSARNRNNTRIVLSSLFGELEDNDIIPRNFIENIKVLNTKSVSHKTYSLEVLEGLFAFIKENDPLLLLFIKFVSYNFLRPIEVCRLKVKDIFLAQKLLRVQAKNKPEKTKIIPDIVHHEIKDLDFSVQNHFLFTPAGIGEWEASESSRRDYFTKRFWKLKKKYNAYLLSQGKTLQLGSEYTIYSFRHTFITLLFRKFRKEFTYTETCDKLMLITGHSTLKALKSYLKDIDAELPEDYSGLLSLT</sequence>
<keyword evidence="3" id="KW-0238">DNA-binding</keyword>
<dbReference type="PANTHER" id="PTHR30349">
    <property type="entry name" value="PHAGE INTEGRASE-RELATED"/>
    <property type="match status" value="1"/>
</dbReference>
<dbReference type="Gene3D" id="1.10.443.10">
    <property type="entry name" value="Intergrase catalytic core"/>
    <property type="match status" value="1"/>
</dbReference>
<protein>
    <submittedName>
        <fullName evidence="5">Uncharacterized protein</fullName>
    </submittedName>
</protein>